<organism evidence="1 2">
    <name type="scientific">Kitasatospora saccharophila</name>
    <dbReference type="NCBI Taxonomy" id="407973"/>
    <lineage>
        <taxon>Bacteria</taxon>
        <taxon>Bacillati</taxon>
        <taxon>Actinomycetota</taxon>
        <taxon>Actinomycetes</taxon>
        <taxon>Kitasatosporales</taxon>
        <taxon>Streptomycetaceae</taxon>
        <taxon>Kitasatospora</taxon>
    </lineage>
</organism>
<sequence>MLHPAPGSVEQCGSVGFGSLAEVHSAADYSAQPPLSTTHLTHDQVNGLTSGHHFAPTSRLALAVRGSLVVGT</sequence>
<keyword evidence="2" id="KW-1185">Reference proteome</keyword>
<proteinExistence type="predicted"/>
<evidence type="ECO:0000313" key="2">
    <source>
        <dbReference type="Proteomes" id="UP001500897"/>
    </source>
</evidence>
<evidence type="ECO:0000313" key="1">
    <source>
        <dbReference type="EMBL" id="GAA2125393.1"/>
    </source>
</evidence>
<comment type="caution">
    <text evidence="1">The sequence shown here is derived from an EMBL/GenBank/DDBJ whole genome shotgun (WGS) entry which is preliminary data.</text>
</comment>
<protein>
    <submittedName>
        <fullName evidence="1">Uncharacterized protein</fullName>
    </submittedName>
</protein>
<reference evidence="2" key="1">
    <citation type="journal article" date="2019" name="Int. J. Syst. Evol. Microbiol.">
        <title>The Global Catalogue of Microorganisms (GCM) 10K type strain sequencing project: providing services to taxonomists for standard genome sequencing and annotation.</title>
        <authorList>
            <consortium name="The Broad Institute Genomics Platform"/>
            <consortium name="The Broad Institute Genome Sequencing Center for Infectious Disease"/>
            <person name="Wu L."/>
            <person name="Ma J."/>
        </authorList>
    </citation>
    <scope>NUCLEOTIDE SEQUENCE [LARGE SCALE GENOMIC DNA]</scope>
    <source>
        <strain evidence="2">JCM 14559</strain>
    </source>
</reference>
<dbReference type="EMBL" id="BAAANS010000109">
    <property type="protein sequence ID" value="GAA2125393.1"/>
    <property type="molecule type" value="Genomic_DNA"/>
</dbReference>
<accession>A0ABP5K0I9</accession>
<dbReference type="Proteomes" id="UP001500897">
    <property type="component" value="Unassembled WGS sequence"/>
</dbReference>
<gene>
    <name evidence="1" type="ORF">GCM10009759_77450</name>
</gene>
<name>A0ABP5K0I9_9ACTN</name>